<dbReference type="GO" id="GO:0000166">
    <property type="term" value="F:nucleotide binding"/>
    <property type="evidence" value="ECO:0007669"/>
    <property type="project" value="InterPro"/>
</dbReference>
<dbReference type="Gene3D" id="3.30.360.10">
    <property type="entry name" value="Dihydrodipicolinate Reductase, domain 2"/>
    <property type="match status" value="1"/>
</dbReference>
<organism evidence="3 4">
    <name type="scientific">Solirubrobacter pauli</name>
    <dbReference type="NCBI Taxonomy" id="166793"/>
    <lineage>
        <taxon>Bacteria</taxon>
        <taxon>Bacillati</taxon>
        <taxon>Actinomycetota</taxon>
        <taxon>Thermoleophilia</taxon>
        <taxon>Solirubrobacterales</taxon>
        <taxon>Solirubrobacteraceae</taxon>
        <taxon>Solirubrobacter</taxon>
    </lineage>
</organism>
<keyword evidence="4" id="KW-1185">Reference proteome</keyword>
<dbReference type="InterPro" id="IPR036291">
    <property type="entry name" value="NAD(P)-bd_dom_sf"/>
</dbReference>
<dbReference type="OrthoDB" id="179913at2"/>
<dbReference type="InterPro" id="IPR055170">
    <property type="entry name" value="GFO_IDH_MocA-like_dom"/>
</dbReference>
<dbReference type="PANTHER" id="PTHR43377:SF6">
    <property type="entry name" value="GFO_IDH_MOCA-LIKE OXIDOREDUCTASE N-TERMINAL DOMAIN-CONTAINING PROTEIN"/>
    <property type="match status" value="1"/>
</dbReference>
<name>A0A660LFA7_9ACTN</name>
<feature type="domain" description="GFO/IDH/MocA-like oxidoreductase" evidence="2">
    <location>
        <begin position="132"/>
        <end position="239"/>
    </location>
</feature>
<dbReference type="InterPro" id="IPR051450">
    <property type="entry name" value="Gfo/Idh/MocA_Oxidoreductases"/>
</dbReference>
<dbReference type="PANTHER" id="PTHR43377">
    <property type="entry name" value="BILIVERDIN REDUCTASE A"/>
    <property type="match status" value="1"/>
</dbReference>
<evidence type="ECO:0000259" key="1">
    <source>
        <dbReference type="Pfam" id="PF01408"/>
    </source>
</evidence>
<dbReference type="Pfam" id="PF01408">
    <property type="entry name" value="GFO_IDH_MocA"/>
    <property type="match status" value="1"/>
</dbReference>
<evidence type="ECO:0000313" key="4">
    <source>
        <dbReference type="Proteomes" id="UP000278962"/>
    </source>
</evidence>
<sequence length="329" mass="36503">MQPINVGVVGLGYWGPNLARNFAAIPTCTLKWCCDESEANREKWASSFPSARFTADLEDLLDDPELDAVVLATPVPTHGPLAERVLQAGKHCYVEKPLAYTVEDAERAVAAAKRADRILMVGHLLVYHPGVEKLKEIADSGELGDIHYIYSQRLNLGQLRTDENALWSLGAHDVSVILHLAGAGPTYLEARGEAYMRQGVEDVVFAFMRFDSGIAAHLHLSWLDPHKTRAFTVVGSKRMATFDDMELERKVTVYDKGFDEKAESYGEYITRSGDIRSPRIANKEPLRIECEHFVDSIRNGTKPRSDGEAGLRVVRVLAGLQESLKANAR</sequence>
<dbReference type="SUPFAM" id="SSF51735">
    <property type="entry name" value="NAD(P)-binding Rossmann-fold domains"/>
    <property type="match status" value="1"/>
</dbReference>
<dbReference type="Gene3D" id="3.40.50.720">
    <property type="entry name" value="NAD(P)-binding Rossmann-like Domain"/>
    <property type="match status" value="1"/>
</dbReference>
<gene>
    <name evidence="3" type="ORF">C8N24_2332</name>
</gene>
<reference evidence="3 4" key="1">
    <citation type="submission" date="2018-10" db="EMBL/GenBank/DDBJ databases">
        <title>Genomic Encyclopedia of Archaeal and Bacterial Type Strains, Phase II (KMG-II): from individual species to whole genera.</title>
        <authorList>
            <person name="Goeker M."/>
        </authorList>
    </citation>
    <scope>NUCLEOTIDE SEQUENCE [LARGE SCALE GENOMIC DNA]</scope>
    <source>
        <strain evidence="3 4">DSM 14954</strain>
    </source>
</reference>
<comment type="caution">
    <text evidence="3">The sequence shown here is derived from an EMBL/GenBank/DDBJ whole genome shotgun (WGS) entry which is preliminary data.</text>
</comment>
<dbReference type="SUPFAM" id="SSF55347">
    <property type="entry name" value="Glyceraldehyde-3-phosphate dehydrogenase-like, C-terminal domain"/>
    <property type="match status" value="1"/>
</dbReference>
<dbReference type="Pfam" id="PF22725">
    <property type="entry name" value="GFO_IDH_MocA_C3"/>
    <property type="match status" value="1"/>
</dbReference>
<feature type="domain" description="Gfo/Idh/MocA-like oxidoreductase N-terminal" evidence="1">
    <location>
        <begin position="4"/>
        <end position="123"/>
    </location>
</feature>
<protein>
    <submittedName>
        <fullName evidence="3">Putative dehydrogenase</fullName>
    </submittedName>
</protein>
<proteinExistence type="predicted"/>
<dbReference type="AlphaFoldDB" id="A0A660LFA7"/>
<dbReference type="RefSeq" id="WP_121250175.1">
    <property type="nucleotide sequence ID" value="NZ_RBIL01000001.1"/>
</dbReference>
<evidence type="ECO:0000259" key="2">
    <source>
        <dbReference type="Pfam" id="PF22725"/>
    </source>
</evidence>
<dbReference type="Proteomes" id="UP000278962">
    <property type="component" value="Unassembled WGS sequence"/>
</dbReference>
<dbReference type="InterPro" id="IPR000683">
    <property type="entry name" value="Gfo/Idh/MocA-like_OxRdtase_N"/>
</dbReference>
<accession>A0A660LFA7</accession>
<evidence type="ECO:0000313" key="3">
    <source>
        <dbReference type="EMBL" id="RKQ92483.1"/>
    </source>
</evidence>
<dbReference type="EMBL" id="RBIL01000001">
    <property type="protein sequence ID" value="RKQ92483.1"/>
    <property type="molecule type" value="Genomic_DNA"/>
</dbReference>